<feature type="coiled-coil region" evidence="1">
    <location>
        <begin position="290"/>
        <end position="317"/>
    </location>
</feature>
<feature type="coiled-coil region" evidence="1">
    <location>
        <begin position="460"/>
        <end position="529"/>
    </location>
</feature>
<dbReference type="AlphaFoldDB" id="A0A8S2M1G1"/>
<accession>A0A8S2M1G1</accession>
<evidence type="ECO:0000313" key="3">
    <source>
        <dbReference type="Proteomes" id="UP000676336"/>
    </source>
</evidence>
<feature type="coiled-coil region" evidence="1">
    <location>
        <begin position="343"/>
        <end position="431"/>
    </location>
</feature>
<reference evidence="2" key="1">
    <citation type="submission" date="2021-02" db="EMBL/GenBank/DDBJ databases">
        <authorList>
            <person name="Nowell W R."/>
        </authorList>
    </citation>
    <scope>NUCLEOTIDE SEQUENCE</scope>
</reference>
<dbReference type="Proteomes" id="UP000676336">
    <property type="component" value="Unassembled WGS sequence"/>
</dbReference>
<dbReference type="PANTHER" id="PTHR16275">
    <property type="entry name" value="COILED-COIL DOMAIN-CONTAINING PROTEIN 40"/>
    <property type="match status" value="1"/>
</dbReference>
<organism evidence="2 3">
    <name type="scientific">Rotaria magnacalcarata</name>
    <dbReference type="NCBI Taxonomy" id="392030"/>
    <lineage>
        <taxon>Eukaryota</taxon>
        <taxon>Metazoa</taxon>
        <taxon>Spiralia</taxon>
        <taxon>Gnathifera</taxon>
        <taxon>Rotifera</taxon>
        <taxon>Eurotatoria</taxon>
        <taxon>Bdelloidea</taxon>
        <taxon>Philodinida</taxon>
        <taxon>Philodinidae</taxon>
        <taxon>Rotaria</taxon>
    </lineage>
</organism>
<comment type="caution">
    <text evidence="2">The sequence shown here is derived from an EMBL/GenBank/DDBJ whole genome shotgun (WGS) entry which is preliminary data.</text>
</comment>
<evidence type="ECO:0008006" key="4">
    <source>
        <dbReference type="Google" id="ProtNLM"/>
    </source>
</evidence>
<proteinExistence type="predicted"/>
<dbReference type="EMBL" id="CAJOBI010002208">
    <property type="protein sequence ID" value="CAF3918766.1"/>
    <property type="molecule type" value="Genomic_DNA"/>
</dbReference>
<name>A0A8S2M1G1_9BILA</name>
<dbReference type="InterPro" id="IPR037386">
    <property type="entry name" value="CCDC40"/>
</dbReference>
<dbReference type="PANTHER" id="PTHR16275:SF8">
    <property type="entry name" value="COILED-COIL DOMAIN-CONTAINING PROTEIN 40"/>
    <property type="match status" value="1"/>
</dbReference>
<protein>
    <recommendedName>
        <fullName evidence="4">Coiled-coil domain-containing protein 40</fullName>
    </recommendedName>
</protein>
<dbReference type="GO" id="GO:0005737">
    <property type="term" value="C:cytoplasm"/>
    <property type="evidence" value="ECO:0007669"/>
    <property type="project" value="TreeGrafter"/>
</dbReference>
<evidence type="ECO:0000256" key="1">
    <source>
        <dbReference type="SAM" id="Coils"/>
    </source>
</evidence>
<dbReference type="GO" id="GO:0035082">
    <property type="term" value="P:axoneme assembly"/>
    <property type="evidence" value="ECO:0007669"/>
    <property type="project" value="InterPro"/>
</dbReference>
<feature type="coiled-coil region" evidence="1">
    <location>
        <begin position="131"/>
        <end position="247"/>
    </location>
</feature>
<evidence type="ECO:0000313" key="2">
    <source>
        <dbReference type="EMBL" id="CAF3918766.1"/>
    </source>
</evidence>
<feature type="coiled-coil region" evidence="1">
    <location>
        <begin position="19"/>
        <end position="102"/>
    </location>
</feature>
<keyword evidence="1" id="KW-0175">Coiled coil</keyword>
<dbReference type="Pfam" id="PF08647">
    <property type="entry name" value="BRE1"/>
    <property type="match status" value="1"/>
</dbReference>
<gene>
    <name evidence="2" type="ORF">SMN809_LOCUS7553</name>
</gene>
<sequence>MNTEMESYKRSIVKEQELNEKLTLVLNRTKYEIQNLEKLLQINSEKSETCKQEISTYTKALEETQIMLNRVNNEKAEKQHELNILQREIERENQDRVKLEDEIYQQVQNQMTAEKAAEYSSKLRFKLKEATREIERNLSKVENDIARARLEKTYLITNIRQLDSQAKEYHEQIVEKNQTITRSEQEIKRRVLLIEQKQNQIDLMNKRLENLKEKAGGTELGPLELEVLNLQKSIAQVEKEIFDLEQTWLKGQNELVHLTTEKDVLEKETDSMKLKHTILMSRKLRTENTITNMETDCTHLKRQIELLRLDLERLNKLIYKEGTAKTTLERNNMLSENDFVRELKDAEKDAVHMEGQLADIRIERENLLANLVEAEKQIMFWERKIQLAKEMKSAVDSETGQGEIRAMKSEIHRMQVRYEQLLRQQEKLIRDMETSVSRRETILTRGEFQQKLPQNKAIMQSTVQKKITDLQRKIRETTQQAGELEQQLEEYKMDQQEHVARMTELGGQRDQSTNENSKLDDRITELSLQKNMMLITLTEKQLRAKYYEQIKEGKYIKVHQTPDGLSNARENQINRLRYFETILHGLSERCPQFRRQFVQIQDMLRKRLSDQIARPSSSQ</sequence>